<gene>
    <name evidence="3" type="ORF">TM51_07941</name>
</gene>
<keyword evidence="4" id="KW-1185">Reference proteome</keyword>
<dbReference type="PANTHER" id="PTHR39081">
    <property type="entry name" value="MUT7-C DOMAIN-CONTAINING PROTEIN"/>
    <property type="match status" value="1"/>
</dbReference>
<dbReference type="PANTHER" id="PTHR39081:SF1">
    <property type="entry name" value="MUT7-C RNASE DOMAIN-CONTAINING PROTEIN"/>
    <property type="match status" value="1"/>
</dbReference>
<proteinExistence type="predicted"/>
<dbReference type="InterPro" id="IPR002782">
    <property type="entry name" value="Mut7-C_RNAse_dom"/>
</dbReference>
<evidence type="ECO:0000313" key="3">
    <source>
        <dbReference type="EMBL" id="EOR71401.1"/>
    </source>
</evidence>
<dbReference type="RefSeq" id="WP_011291950.1">
    <property type="nucleotide sequence ID" value="NZ_AOSG01000038.1"/>
</dbReference>
<dbReference type="EMBL" id="AOSG01000038">
    <property type="protein sequence ID" value="EOR71401.1"/>
    <property type="molecule type" value="Genomic_DNA"/>
</dbReference>
<evidence type="ECO:0000259" key="2">
    <source>
        <dbReference type="Pfam" id="PF14451"/>
    </source>
</evidence>
<evidence type="ECO:0008006" key="5">
    <source>
        <dbReference type="Google" id="ProtNLM"/>
    </source>
</evidence>
<name>A0A9P2WR26_THEFU</name>
<dbReference type="Proteomes" id="UP000014184">
    <property type="component" value="Unassembled WGS sequence"/>
</dbReference>
<accession>A0A9P2WR26</accession>
<protein>
    <recommendedName>
        <fullName evidence="5">DUF82 domain-containing protein</fullName>
    </recommendedName>
</protein>
<dbReference type="InterPro" id="IPR027798">
    <property type="entry name" value="Ub_Mut7C"/>
</dbReference>
<dbReference type="AlphaFoldDB" id="A0A9P2WR26"/>
<organism evidence="3 4">
    <name type="scientific">Thermobifida fusca TM51</name>
    <dbReference type="NCBI Taxonomy" id="1169414"/>
    <lineage>
        <taxon>Bacteria</taxon>
        <taxon>Bacillati</taxon>
        <taxon>Actinomycetota</taxon>
        <taxon>Actinomycetes</taxon>
        <taxon>Streptosporangiales</taxon>
        <taxon>Nocardiopsidaceae</taxon>
        <taxon>Thermobifida</taxon>
    </lineage>
</organism>
<sequence>MQHASITLRFDPTLRPLLAPRNRTDLLHVNHDPAASLSHVVESLGVPLTEIGELRINGTTASPSQHPQPGDLIEVLTVPKPQPVPFSPIRFILDVHLGTLARRLRLLGVDTVYYTHRDDPALVQQANEEQRILLTRDRGILYRKNLRAGGHIYASNPDEQLFEVLDRYAPPLAPWTRCLTCNGPLAQVDKDNIADQLPAGTRATYDTFVQCTECRQIYWPGAHHARLTQIIEAAQKRVAAI</sequence>
<feature type="domain" description="Ubiquitin Mut7-C" evidence="2">
    <location>
        <begin position="5"/>
        <end position="76"/>
    </location>
</feature>
<reference evidence="3 4" key="1">
    <citation type="journal article" date="2013" name="Genome Announc.">
        <title>Draft Genome Sequence of the Lignocellulose Decomposer Thermobifida fusca Strain TM51.</title>
        <authorList>
            <person name="Toth A."/>
            <person name="Barna T."/>
            <person name="Nagy I."/>
            <person name="Horvath B."/>
            <person name="Nagy I."/>
            <person name="Tancsics A."/>
            <person name="Kriszt B."/>
            <person name="Baka E."/>
            <person name="Fekete C."/>
            <person name="Kukolya J."/>
        </authorList>
    </citation>
    <scope>NUCLEOTIDE SEQUENCE [LARGE SCALE GENOMIC DNA]</scope>
    <source>
        <strain evidence="3 4">TM51</strain>
    </source>
</reference>
<feature type="domain" description="Mut7-C RNAse" evidence="1">
    <location>
        <begin position="90"/>
        <end position="230"/>
    </location>
</feature>
<evidence type="ECO:0000313" key="4">
    <source>
        <dbReference type="Proteomes" id="UP000014184"/>
    </source>
</evidence>
<comment type="caution">
    <text evidence="3">The sequence shown here is derived from an EMBL/GenBank/DDBJ whole genome shotgun (WGS) entry which is preliminary data.</text>
</comment>
<dbReference type="Pfam" id="PF01927">
    <property type="entry name" value="Mut7-C"/>
    <property type="match status" value="1"/>
</dbReference>
<evidence type="ECO:0000259" key="1">
    <source>
        <dbReference type="Pfam" id="PF01927"/>
    </source>
</evidence>
<dbReference type="Pfam" id="PF14451">
    <property type="entry name" value="Ub-Mut7C"/>
    <property type="match status" value="1"/>
</dbReference>